<comment type="caution">
    <text evidence="6">The sequence shown here is derived from an EMBL/GenBank/DDBJ whole genome shotgun (WGS) entry which is preliminary data.</text>
</comment>
<dbReference type="EMBL" id="AWVH01000012">
    <property type="protein sequence ID" value="ERJ93939.1"/>
    <property type="molecule type" value="Genomic_DNA"/>
</dbReference>
<proteinExistence type="inferred from homology"/>
<accession>A0ABN0P0V4</accession>
<evidence type="ECO:0000256" key="2">
    <source>
        <dbReference type="ARBA" id="ARBA00008520"/>
    </source>
</evidence>
<organism evidence="6 7">
    <name type="scientific">Treponema lecithinolyticum ATCC 700332</name>
    <dbReference type="NCBI Taxonomy" id="1321815"/>
    <lineage>
        <taxon>Bacteria</taxon>
        <taxon>Pseudomonadati</taxon>
        <taxon>Spirochaetota</taxon>
        <taxon>Spirochaetia</taxon>
        <taxon>Spirochaetales</taxon>
        <taxon>Treponemataceae</taxon>
        <taxon>Treponema</taxon>
    </lineage>
</organism>
<evidence type="ECO:0000256" key="4">
    <source>
        <dbReference type="ARBA" id="ARBA00022729"/>
    </source>
</evidence>
<reference evidence="6 7" key="1">
    <citation type="submission" date="2013-08" db="EMBL/GenBank/DDBJ databases">
        <authorList>
            <person name="Weinstock G."/>
            <person name="Sodergren E."/>
            <person name="Wylie T."/>
            <person name="Fulton L."/>
            <person name="Fulton R."/>
            <person name="Fronick C."/>
            <person name="O'Laughlin M."/>
            <person name="Godfrey J."/>
            <person name="Miner T."/>
            <person name="Herter B."/>
            <person name="Appelbaum E."/>
            <person name="Cordes M."/>
            <person name="Lek S."/>
            <person name="Wollam A."/>
            <person name="Pepin K.H."/>
            <person name="Palsikar V.B."/>
            <person name="Mitreva M."/>
            <person name="Wilson R.K."/>
        </authorList>
    </citation>
    <scope>NUCLEOTIDE SEQUENCE [LARGE SCALE GENOMIC DNA]</scope>
    <source>
        <strain evidence="6 7">ATCC 700332</strain>
    </source>
</reference>
<dbReference type="Gene3D" id="3.40.190.10">
    <property type="entry name" value="Periplasmic binding protein-like II"/>
    <property type="match status" value="2"/>
</dbReference>
<keyword evidence="3" id="KW-0813">Transport</keyword>
<gene>
    <name evidence="6" type="ORF">HMPREF9193_00555</name>
</gene>
<dbReference type="Proteomes" id="UP000016649">
    <property type="component" value="Unassembled WGS sequence"/>
</dbReference>
<keyword evidence="7" id="KW-1185">Reference proteome</keyword>
<dbReference type="Pfam" id="PF01547">
    <property type="entry name" value="SBP_bac_1"/>
    <property type="match status" value="1"/>
</dbReference>
<evidence type="ECO:0000313" key="7">
    <source>
        <dbReference type="Proteomes" id="UP000016649"/>
    </source>
</evidence>
<dbReference type="SUPFAM" id="SSF53850">
    <property type="entry name" value="Periplasmic binding protein-like II"/>
    <property type="match status" value="1"/>
</dbReference>
<comment type="subcellular location">
    <subcellularLocation>
        <location evidence="1">Periplasm</location>
    </subcellularLocation>
</comment>
<protein>
    <submittedName>
        <fullName evidence="6">ABC transporter, solute-binding protein</fullName>
    </submittedName>
</protein>
<dbReference type="InterPro" id="IPR050490">
    <property type="entry name" value="Bact_solute-bd_prot1"/>
</dbReference>
<dbReference type="InterPro" id="IPR006059">
    <property type="entry name" value="SBP"/>
</dbReference>
<sequence>MKKSIGLFFAALVFFTVLTACRGKNAQAGDGQSSGKSFKGKTLTVLYMSSVYADAARSMVAEFEEKTGAKVDVVDFPYITLHEKALLDLTSGASAAYDVIDVASQWDGEFAPFLTDLGPYIQKDNYDMSVWIDNILNNCGKWQDKIIGIPNANTPQIFAYRTDLLPNGIPDTWQAYREACKSVMKGDLYGVTVAEAPGQLGGVFDYVLWSMGGAWADENWNVTIDSAETRAALKHMYEQKKLMDPANLTWGIEESSKAFLDGKAAVCETWPTLGIIQNADDPAKSKIAGKWALGIIPREKTGITLLSAWDVAIPASSQNKELAWEWIKMYTSAERQQFFYDTYKIFSPRKAFWEQPAIKDSALYPLRQALDTANMWWRVSASVEVDTLLNTVVSAYLSDQIDLEKAVAQMDSGIKTALKNSPPGDGIKNYNR</sequence>
<keyword evidence="4 5" id="KW-0732">Signal</keyword>
<comment type="similarity">
    <text evidence="2">Belongs to the bacterial solute-binding protein 1 family.</text>
</comment>
<evidence type="ECO:0000256" key="5">
    <source>
        <dbReference type="SAM" id="SignalP"/>
    </source>
</evidence>
<dbReference type="PANTHER" id="PTHR43649">
    <property type="entry name" value="ARABINOSE-BINDING PROTEIN-RELATED"/>
    <property type="match status" value="1"/>
</dbReference>
<evidence type="ECO:0000313" key="6">
    <source>
        <dbReference type="EMBL" id="ERJ93939.1"/>
    </source>
</evidence>
<feature type="signal peptide" evidence="5">
    <location>
        <begin position="1"/>
        <end position="19"/>
    </location>
</feature>
<evidence type="ECO:0000256" key="1">
    <source>
        <dbReference type="ARBA" id="ARBA00004418"/>
    </source>
</evidence>
<dbReference type="PANTHER" id="PTHR43649:SF34">
    <property type="entry name" value="ABC TRANSPORTER PERIPLASMIC-BINDING PROTEIN YCJN-RELATED"/>
    <property type="match status" value="1"/>
</dbReference>
<dbReference type="RefSeq" id="WP_021686404.1">
    <property type="nucleotide sequence ID" value="NZ_KI260556.1"/>
</dbReference>
<evidence type="ECO:0000256" key="3">
    <source>
        <dbReference type="ARBA" id="ARBA00022448"/>
    </source>
</evidence>
<name>A0ABN0P0V4_TRELE</name>
<dbReference type="PROSITE" id="PS51257">
    <property type="entry name" value="PROKAR_LIPOPROTEIN"/>
    <property type="match status" value="1"/>
</dbReference>
<feature type="chain" id="PRO_5046770255" evidence="5">
    <location>
        <begin position="20"/>
        <end position="432"/>
    </location>
</feature>